<organism evidence="1">
    <name type="scientific">Escherichia coli</name>
    <dbReference type="NCBI Taxonomy" id="562"/>
    <lineage>
        <taxon>Bacteria</taxon>
        <taxon>Pseudomonadati</taxon>
        <taxon>Pseudomonadota</taxon>
        <taxon>Gammaproteobacteria</taxon>
        <taxon>Enterobacterales</taxon>
        <taxon>Enterobacteriaceae</taxon>
        <taxon>Escherichia</taxon>
    </lineage>
</organism>
<protein>
    <submittedName>
        <fullName evidence="1">Plasmid mobilization protein</fullName>
    </submittedName>
</protein>
<dbReference type="EMBL" id="KU932034">
    <property type="protein sequence ID" value="ANC59573.1"/>
    <property type="molecule type" value="Genomic_DNA"/>
</dbReference>
<evidence type="ECO:0000313" key="1">
    <source>
        <dbReference type="EMBL" id="ANC59573.1"/>
    </source>
</evidence>
<dbReference type="AlphaFoldDB" id="A0A161IQI4"/>
<geneLocation type="plasmid" evidence="1">
    <name>pEC16II</name>
</geneLocation>
<name>A0A161IQI4_ECOLX</name>
<accession>A0A161IQI4</accession>
<proteinExistence type="predicted"/>
<reference evidence="1" key="1">
    <citation type="submission" date="2016-03" db="EMBL/GenBank/DDBJ databases">
        <title>Characterization of plasmids acquired from Finnish patients derived ESBL strains.</title>
        <authorList>
            <person name="Mattila S."/>
            <person name="Ojala V."/>
            <person name="Ruotsalainen P."/>
            <person name="Tuononen T."/>
            <person name="Bamford J.K.H."/>
            <person name="Jalasvuori M."/>
        </authorList>
    </citation>
    <scope>NUCLEOTIDE SEQUENCE</scope>
    <source>
        <plasmid evidence="1">pEC16II</plasmid>
    </source>
</reference>
<keyword evidence="1" id="KW-0614">Plasmid</keyword>
<sequence>MWLKFTGCDRGSFSGGLLPFLPVCCRDRAERVSAVRTIRDYGKLSCSLEYDSRWYPALI</sequence>